<protein>
    <submittedName>
        <fullName evidence="2">Uncharacterized protein</fullName>
    </submittedName>
</protein>
<evidence type="ECO:0000313" key="3">
    <source>
        <dbReference type="Proteomes" id="UP000297814"/>
    </source>
</evidence>
<dbReference type="EMBL" id="PQXK01000036">
    <property type="protein sequence ID" value="TGO40526.1"/>
    <property type="molecule type" value="Genomic_DNA"/>
</dbReference>
<sequence length="218" mass="24307">MLTERHRQKNWRQEDIGTASTSRGWGTEQRDAEAQTRRGIEADGLRGRILELEAVNRGLTTQSAEAESRRGVEANRLTGRISELEAVNNGLRGRNSQLEMANRGLTANVHELGRTATAQAIEKLILEDRTEHLEATLATRNRQNLPNHVSMLEAAIISMQEENTRFDEGTVGVSESVVRELVEINGERNDRWALSQDVLRGNDSDHRGDASSGWITGE</sequence>
<accession>A0A4Z1GUE6</accession>
<dbReference type="Proteomes" id="UP000297814">
    <property type="component" value="Unassembled WGS sequence"/>
</dbReference>
<feature type="region of interest" description="Disordered" evidence="1">
    <location>
        <begin position="1"/>
        <end position="36"/>
    </location>
</feature>
<comment type="caution">
    <text evidence="2">The sequence shown here is derived from an EMBL/GenBank/DDBJ whole genome shotgun (WGS) entry which is preliminary data.</text>
</comment>
<reference evidence="2 3" key="1">
    <citation type="submission" date="2017-12" db="EMBL/GenBank/DDBJ databases">
        <title>Comparative genomics of Botrytis spp.</title>
        <authorList>
            <person name="Valero-Jimenez C.A."/>
            <person name="Tapia P."/>
            <person name="Veloso J."/>
            <person name="Silva-Moreno E."/>
            <person name="Staats M."/>
            <person name="Valdes J.H."/>
            <person name="Van Kan J.A.L."/>
        </authorList>
    </citation>
    <scope>NUCLEOTIDE SEQUENCE [LARGE SCALE GENOMIC DNA]</scope>
    <source>
        <strain evidence="2 3">Bh0001</strain>
    </source>
</reference>
<organism evidence="2 3">
    <name type="scientific">Botrytis hyacinthi</name>
    <dbReference type="NCBI Taxonomy" id="278943"/>
    <lineage>
        <taxon>Eukaryota</taxon>
        <taxon>Fungi</taxon>
        <taxon>Dikarya</taxon>
        <taxon>Ascomycota</taxon>
        <taxon>Pezizomycotina</taxon>
        <taxon>Leotiomycetes</taxon>
        <taxon>Helotiales</taxon>
        <taxon>Sclerotiniaceae</taxon>
        <taxon>Botrytis</taxon>
    </lineage>
</organism>
<evidence type="ECO:0000256" key="1">
    <source>
        <dbReference type="SAM" id="MobiDB-lite"/>
    </source>
</evidence>
<evidence type="ECO:0000313" key="2">
    <source>
        <dbReference type="EMBL" id="TGO40526.1"/>
    </source>
</evidence>
<keyword evidence="3" id="KW-1185">Reference proteome</keyword>
<proteinExistence type="predicted"/>
<name>A0A4Z1GUE6_9HELO</name>
<feature type="compositionally biased region" description="Basic residues" evidence="1">
    <location>
        <begin position="1"/>
        <end position="10"/>
    </location>
</feature>
<gene>
    <name evidence="2" type="ORF">BHYA_0036g00590</name>
</gene>
<dbReference type="AlphaFoldDB" id="A0A4Z1GUE6"/>